<feature type="domain" description="ABM" evidence="1">
    <location>
        <begin position="5"/>
        <end position="93"/>
    </location>
</feature>
<proteinExistence type="predicted"/>
<dbReference type="SUPFAM" id="SSF54909">
    <property type="entry name" value="Dimeric alpha+beta barrel"/>
    <property type="match status" value="1"/>
</dbReference>
<dbReference type="GO" id="GO:0004497">
    <property type="term" value="F:monooxygenase activity"/>
    <property type="evidence" value="ECO:0007669"/>
    <property type="project" value="UniProtKB-KW"/>
</dbReference>
<name>A0ABU9H7P1_9GAMM</name>
<dbReference type="PANTHER" id="PTHR33336">
    <property type="entry name" value="QUINOL MONOOXYGENASE YGIN-RELATED"/>
    <property type="match status" value="1"/>
</dbReference>
<dbReference type="PROSITE" id="PS51725">
    <property type="entry name" value="ABM"/>
    <property type="match status" value="1"/>
</dbReference>
<keyword evidence="2" id="KW-0503">Monooxygenase</keyword>
<dbReference type="Pfam" id="PF03992">
    <property type="entry name" value="ABM"/>
    <property type="match status" value="1"/>
</dbReference>
<dbReference type="RefSeq" id="WP_341626636.1">
    <property type="nucleotide sequence ID" value="NZ_JBAKBA010000002.1"/>
</dbReference>
<evidence type="ECO:0000313" key="2">
    <source>
        <dbReference type="EMBL" id="MEL0657890.1"/>
    </source>
</evidence>
<gene>
    <name evidence="2" type="ORF">V6255_01960</name>
</gene>
<protein>
    <submittedName>
        <fullName evidence="2">Antibiotic biosynthesis monooxygenase family protein</fullName>
    </submittedName>
</protein>
<dbReference type="EMBL" id="JBAKBA010000002">
    <property type="protein sequence ID" value="MEL0657890.1"/>
    <property type="molecule type" value="Genomic_DNA"/>
</dbReference>
<dbReference type="InterPro" id="IPR011008">
    <property type="entry name" value="Dimeric_a/b-barrel"/>
</dbReference>
<comment type="caution">
    <text evidence="2">The sequence shown here is derived from an EMBL/GenBank/DDBJ whole genome shotgun (WGS) entry which is preliminary data.</text>
</comment>
<organism evidence="2 3">
    <name type="scientific">Psychromonas arctica</name>
    <dbReference type="NCBI Taxonomy" id="168275"/>
    <lineage>
        <taxon>Bacteria</taxon>
        <taxon>Pseudomonadati</taxon>
        <taxon>Pseudomonadota</taxon>
        <taxon>Gammaproteobacteria</taxon>
        <taxon>Alteromonadales</taxon>
        <taxon>Psychromonadaceae</taxon>
        <taxon>Psychromonas</taxon>
    </lineage>
</organism>
<accession>A0ABU9H7P1</accession>
<evidence type="ECO:0000313" key="3">
    <source>
        <dbReference type="Proteomes" id="UP001366060"/>
    </source>
</evidence>
<dbReference type="Proteomes" id="UP001366060">
    <property type="component" value="Unassembled WGS sequence"/>
</dbReference>
<dbReference type="Gene3D" id="3.30.70.100">
    <property type="match status" value="1"/>
</dbReference>
<dbReference type="PANTHER" id="PTHR33336:SF3">
    <property type="entry name" value="ABM DOMAIN-CONTAINING PROTEIN"/>
    <property type="match status" value="1"/>
</dbReference>
<evidence type="ECO:0000259" key="1">
    <source>
        <dbReference type="PROSITE" id="PS51725"/>
    </source>
</evidence>
<keyword evidence="3" id="KW-1185">Reference proteome</keyword>
<dbReference type="InterPro" id="IPR050744">
    <property type="entry name" value="AI-2_Isomerase_LsrG"/>
</dbReference>
<dbReference type="InterPro" id="IPR007138">
    <property type="entry name" value="ABM_dom"/>
</dbReference>
<sequence length="97" mass="10940">MNSEMKLVIFIEVQAGQAEQQIALYNKVKPLVLAEAGCLQYEMRRVTGSDVHFVLIELWTSQDALTLHEQTLHMKEADALSLSFRVGPAKVIQLSRL</sequence>
<reference evidence="2 3" key="1">
    <citation type="submission" date="2024-02" db="EMBL/GenBank/DDBJ databases">
        <title>Bacteria isolated from the canopy kelp, Nereocystis luetkeana.</title>
        <authorList>
            <person name="Pfister C.A."/>
            <person name="Younker I.T."/>
            <person name="Light S.H."/>
        </authorList>
    </citation>
    <scope>NUCLEOTIDE SEQUENCE [LARGE SCALE GENOMIC DNA]</scope>
    <source>
        <strain evidence="2 3">TI.2.07</strain>
    </source>
</reference>
<keyword evidence="2" id="KW-0560">Oxidoreductase</keyword>